<feature type="compositionally biased region" description="Basic and acidic residues" evidence="1">
    <location>
        <begin position="21"/>
        <end position="43"/>
    </location>
</feature>
<dbReference type="AlphaFoldDB" id="A0A0D0ALK5"/>
<protein>
    <submittedName>
        <fullName evidence="2">Unplaced genomic scaffold GYMLUscaffold_126, whole genome shotgun sequence</fullName>
    </submittedName>
</protein>
<accession>A0A0D0ALK5</accession>
<dbReference type="HOGENOM" id="CLU_785395_0_0_1"/>
<keyword evidence="3" id="KW-1185">Reference proteome</keyword>
<proteinExistence type="predicted"/>
<sequence length="353" mass="39460">MAGISTLLPRSLEVAPTGHQFTDDRGQGRKANDEVKDYPHQGKIDVGAGSTNIDQQDGCPQLQEWDPARNETHNHAGQDHLDPALDSKPELDHWEAYLEWREAYVAKLEADVAEREAAVAEREAHVALREFHVNSREAFVNSAEADVESREADLESREADIACRKVHVRSREENLASREADIASREAKLVHRGLDLVKREADVASREEILVSQEAVDATSQEGLAPAKVESFATRLENLIARKYSTVKKDLLRWLLKLRKRRMRNTLQAQSQRISDLEPLLPLAEEHRMEVSRSTLHRTSEVVSSGSTGIFTESRHVTLNANTINLVGSDLYQTTNNSNGPTGQLNDQGSAFH</sequence>
<name>A0A0D0ALK5_9AGAR</name>
<evidence type="ECO:0000313" key="2">
    <source>
        <dbReference type="EMBL" id="KIK51060.1"/>
    </source>
</evidence>
<dbReference type="Proteomes" id="UP000053593">
    <property type="component" value="Unassembled WGS sequence"/>
</dbReference>
<gene>
    <name evidence="2" type="ORF">GYMLUDRAFT_252405</name>
</gene>
<feature type="region of interest" description="Disordered" evidence="1">
    <location>
        <begin position="1"/>
        <end position="60"/>
    </location>
</feature>
<dbReference type="EMBL" id="KN834874">
    <property type="protein sequence ID" value="KIK51060.1"/>
    <property type="molecule type" value="Genomic_DNA"/>
</dbReference>
<evidence type="ECO:0000313" key="3">
    <source>
        <dbReference type="Proteomes" id="UP000053593"/>
    </source>
</evidence>
<reference evidence="2 3" key="1">
    <citation type="submission" date="2014-04" db="EMBL/GenBank/DDBJ databases">
        <title>Evolutionary Origins and Diversification of the Mycorrhizal Mutualists.</title>
        <authorList>
            <consortium name="DOE Joint Genome Institute"/>
            <consortium name="Mycorrhizal Genomics Consortium"/>
            <person name="Kohler A."/>
            <person name="Kuo A."/>
            <person name="Nagy L.G."/>
            <person name="Floudas D."/>
            <person name="Copeland A."/>
            <person name="Barry K.W."/>
            <person name="Cichocki N."/>
            <person name="Veneault-Fourrey C."/>
            <person name="LaButti K."/>
            <person name="Lindquist E.A."/>
            <person name="Lipzen A."/>
            <person name="Lundell T."/>
            <person name="Morin E."/>
            <person name="Murat C."/>
            <person name="Riley R."/>
            <person name="Ohm R."/>
            <person name="Sun H."/>
            <person name="Tunlid A."/>
            <person name="Henrissat B."/>
            <person name="Grigoriev I.V."/>
            <person name="Hibbett D.S."/>
            <person name="Martin F."/>
        </authorList>
    </citation>
    <scope>NUCLEOTIDE SEQUENCE [LARGE SCALE GENOMIC DNA]</scope>
    <source>
        <strain evidence="2 3">FD-317 M1</strain>
    </source>
</reference>
<organism evidence="2 3">
    <name type="scientific">Collybiopsis luxurians FD-317 M1</name>
    <dbReference type="NCBI Taxonomy" id="944289"/>
    <lineage>
        <taxon>Eukaryota</taxon>
        <taxon>Fungi</taxon>
        <taxon>Dikarya</taxon>
        <taxon>Basidiomycota</taxon>
        <taxon>Agaricomycotina</taxon>
        <taxon>Agaricomycetes</taxon>
        <taxon>Agaricomycetidae</taxon>
        <taxon>Agaricales</taxon>
        <taxon>Marasmiineae</taxon>
        <taxon>Omphalotaceae</taxon>
        <taxon>Collybiopsis</taxon>
        <taxon>Collybiopsis luxurians</taxon>
    </lineage>
</organism>
<evidence type="ECO:0000256" key="1">
    <source>
        <dbReference type="SAM" id="MobiDB-lite"/>
    </source>
</evidence>